<dbReference type="AlphaFoldDB" id="A0A7G7CM67"/>
<dbReference type="Proteomes" id="UP000515743">
    <property type="component" value="Chromosome"/>
</dbReference>
<feature type="transmembrane region" description="Helical" evidence="1">
    <location>
        <begin position="240"/>
        <end position="262"/>
    </location>
</feature>
<dbReference type="Pfam" id="PF05145">
    <property type="entry name" value="AbrB"/>
    <property type="match status" value="1"/>
</dbReference>
<feature type="transmembrane region" description="Helical" evidence="1">
    <location>
        <begin position="64"/>
        <end position="83"/>
    </location>
</feature>
<feature type="transmembrane region" description="Helical" evidence="1">
    <location>
        <begin position="325"/>
        <end position="345"/>
    </location>
</feature>
<feature type="transmembrane region" description="Helical" evidence="1">
    <location>
        <begin position="89"/>
        <end position="111"/>
    </location>
</feature>
<feature type="transmembrane region" description="Helical" evidence="1">
    <location>
        <begin position="155"/>
        <end position="173"/>
    </location>
</feature>
<name>A0A7G7CM67_9CORY</name>
<evidence type="ECO:0000313" key="3">
    <source>
        <dbReference type="Proteomes" id="UP000515743"/>
    </source>
</evidence>
<evidence type="ECO:0000256" key="1">
    <source>
        <dbReference type="SAM" id="Phobius"/>
    </source>
</evidence>
<dbReference type="NCBIfam" id="TIGR03082">
    <property type="entry name" value="Gneg_AbrB_dup"/>
    <property type="match status" value="2"/>
</dbReference>
<protein>
    <submittedName>
        <fullName evidence="2">AbrB family transcriptional regulator</fullName>
    </submittedName>
</protein>
<dbReference type="InterPro" id="IPR007820">
    <property type="entry name" value="AbrB_fam"/>
</dbReference>
<dbReference type="PANTHER" id="PTHR38457">
    <property type="entry name" value="REGULATOR ABRB-RELATED"/>
    <property type="match status" value="1"/>
</dbReference>
<dbReference type="GO" id="GO:0010468">
    <property type="term" value="P:regulation of gene expression"/>
    <property type="evidence" value="ECO:0007669"/>
    <property type="project" value="InterPro"/>
</dbReference>
<dbReference type="RefSeq" id="WP_185175073.1">
    <property type="nucleotide sequence ID" value="NZ_CP059404.1"/>
</dbReference>
<sequence>MGTRSWDKKLALRWLIVAPASVALGWLLNHWHVPAAWIVAAIIVSAAMALTTGEELPINREFYACARGFIGILAALPITGIALGTLAGFVVPGLVVALVTIMVGVVGGVLLHRAQPAAVSQETGILSMLPGGASMMPMLADELGADYRYVALTQYLRLLAVSITLPVVAGLLTSPHHASAQDATHSTWWLVLVGVLVAAFGEKLGKLIHLPVATVLGPMLLTVGISLLLPDDLTMQPPEIFRVMAFLSIGWVCGGGLSVPALKSFSKQLPATILFIVAVIGICAATAWPLTLWLDITYFEAYLATSPGALETVLALSSEGGAGPAVVALQIIRLVLVLAVAGYLPQLIRLFQRRR</sequence>
<organism evidence="2 3">
    <name type="scientific">Corynebacterium incognita</name>
    <dbReference type="NCBI Taxonomy" id="2754725"/>
    <lineage>
        <taxon>Bacteria</taxon>
        <taxon>Bacillati</taxon>
        <taxon>Actinomycetota</taxon>
        <taxon>Actinomycetes</taxon>
        <taxon>Mycobacteriales</taxon>
        <taxon>Corynebacteriaceae</taxon>
        <taxon>Corynebacterium</taxon>
    </lineage>
</organism>
<keyword evidence="1" id="KW-0812">Transmembrane</keyword>
<reference evidence="2 3" key="1">
    <citation type="submission" date="2020-07" db="EMBL/GenBank/DDBJ databases">
        <title>Complete genome and description of Corynebacterium incognita strain Marseille-Q3630 sp. nov.</title>
        <authorList>
            <person name="Boxberger M."/>
        </authorList>
    </citation>
    <scope>NUCLEOTIDE SEQUENCE [LARGE SCALE GENOMIC DNA]</scope>
    <source>
        <strain evidence="2 3">Marseille-Q3630</strain>
    </source>
</reference>
<feature type="transmembrane region" description="Helical" evidence="1">
    <location>
        <begin position="269"/>
        <end position="290"/>
    </location>
</feature>
<dbReference type="PANTHER" id="PTHR38457:SF1">
    <property type="entry name" value="REGULATOR ABRB-RELATED"/>
    <property type="match status" value="1"/>
</dbReference>
<keyword evidence="1" id="KW-1133">Transmembrane helix</keyword>
<dbReference type="InterPro" id="IPR017516">
    <property type="entry name" value="AbrB_dup"/>
</dbReference>
<keyword evidence="1" id="KW-0472">Membrane</keyword>
<dbReference type="PIRSF" id="PIRSF038991">
    <property type="entry name" value="Protein_AbrB"/>
    <property type="match status" value="1"/>
</dbReference>
<evidence type="ECO:0000313" key="2">
    <source>
        <dbReference type="EMBL" id="QNE88683.1"/>
    </source>
</evidence>
<gene>
    <name evidence="2" type="ORF">H0194_06100</name>
</gene>
<dbReference type="GO" id="GO:0016020">
    <property type="term" value="C:membrane"/>
    <property type="evidence" value="ECO:0007669"/>
    <property type="project" value="InterPro"/>
</dbReference>
<accession>A0A7G7CM67</accession>
<dbReference type="EMBL" id="CP059404">
    <property type="protein sequence ID" value="QNE88683.1"/>
    <property type="molecule type" value="Genomic_DNA"/>
</dbReference>
<feature type="transmembrane region" description="Helical" evidence="1">
    <location>
        <begin position="34"/>
        <end position="52"/>
    </location>
</feature>
<feature type="transmembrane region" description="Helical" evidence="1">
    <location>
        <begin position="208"/>
        <end position="228"/>
    </location>
</feature>
<dbReference type="KEGG" id="cik:H0194_06100"/>
<feature type="transmembrane region" description="Helical" evidence="1">
    <location>
        <begin position="12"/>
        <end position="28"/>
    </location>
</feature>
<proteinExistence type="predicted"/>
<feature type="transmembrane region" description="Helical" evidence="1">
    <location>
        <begin position="185"/>
        <end position="201"/>
    </location>
</feature>
<keyword evidence="3" id="KW-1185">Reference proteome</keyword>